<dbReference type="RefSeq" id="WP_194029380.1">
    <property type="nucleotide sequence ID" value="NZ_JADEWZ010000013.1"/>
</dbReference>
<organism evidence="2 3">
    <name type="scientific">Lusitaniella coriacea LEGE 07157</name>
    <dbReference type="NCBI Taxonomy" id="945747"/>
    <lineage>
        <taxon>Bacteria</taxon>
        <taxon>Bacillati</taxon>
        <taxon>Cyanobacteriota</taxon>
        <taxon>Cyanophyceae</taxon>
        <taxon>Spirulinales</taxon>
        <taxon>Lusitaniellaceae</taxon>
        <taxon>Lusitaniella</taxon>
    </lineage>
</organism>
<accession>A0A8J7ISN2</accession>
<keyword evidence="1" id="KW-0812">Transmembrane</keyword>
<keyword evidence="1" id="KW-1133">Transmembrane helix</keyword>
<feature type="transmembrane region" description="Helical" evidence="1">
    <location>
        <begin position="6"/>
        <end position="24"/>
    </location>
</feature>
<protein>
    <submittedName>
        <fullName evidence="2">Uncharacterized protein</fullName>
    </submittedName>
</protein>
<dbReference type="Proteomes" id="UP000654482">
    <property type="component" value="Unassembled WGS sequence"/>
</dbReference>
<dbReference type="AlphaFoldDB" id="A0A8J7ISN2"/>
<feature type="transmembrane region" description="Helical" evidence="1">
    <location>
        <begin position="31"/>
        <end position="48"/>
    </location>
</feature>
<sequence>MRLSKLTGMCWAAFFFSTIIPFILFSSPKKAIALLVFAYVVFLIQFKIGTTKGIACESQFFLSQPEEFSQLDSEQLTQYTTELETLGFTKIFDCKLQRNVEFSNSVFVFIFGRIFTHPQLHCFAAIDQMFSSGEAQSRMERSIVSDLADNWILSNSTRKIASIWYVARRPRVLWIFCPDSTPQEILESHIEKRQEMIDVLGVQPQKDFSWDFFVEREEKSRIETKRVWKRKNLILGLIEATLFELNPPSEWMGDYKRIAKRKARMQ</sequence>
<name>A0A8J7ISN2_9CYAN</name>
<evidence type="ECO:0000313" key="2">
    <source>
        <dbReference type="EMBL" id="MBE9116282.1"/>
    </source>
</evidence>
<gene>
    <name evidence="2" type="ORF">IQ249_10275</name>
</gene>
<keyword evidence="1" id="KW-0472">Membrane</keyword>
<keyword evidence="3" id="KW-1185">Reference proteome</keyword>
<evidence type="ECO:0000313" key="3">
    <source>
        <dbReference type="Proteomes" id="UP000654482"/>
    </source>
</evidence>
<dbReference type="EMBL" id="JADEWZ010000013">
    <property type="protein sequence ID" value="MBE9116282.1"/>
    <property type="molecule type" value="Genomic_DNA"/>
</dbReference>
<proteinExistence type="predicted"/>
<comment type="caution">
    <text evidence="2">The sequence shown here is derived from an EMBL/GenBank/DDBJ whole genome shotgun (WGS) entry which is preliminary data.</text>
</comment>
<evidence type="ECO:0000256" key="1">
    <source>
        <dbReference type="SAM" id="Phobius"/>
    </source>
</evidence>
<reference evidence="2" key="1">
    <citation type="submission" date="2020-10" db="EMBL/GenBank/DDBJ databases">
        <authorList>
            <person name="Castelo-Branco R."/>
            <person name="Eusebio N."/>
            <person name="Adriana R."/>
            <person name="Vieira A."/>
            <person name="Brugerolle De Fraissinette N."/>
            <person name="Rezende De Castro R."/>
            <person name="Schneider M.P."/>
            <person name="Vasconcelos V."/>
            <person name="Leao P.N."/>
        </authorList>
    </citation>
    <scope>NUCLEOTIDE SEQUENCE</scope>
    <source>
        <strain evidence="2">LEGE 07157</strain>
    </source>
</reference>